<dbReference type="GO" id="GO:0043190">
    <property type="term" value="C:ATP-binding cassette (ABC) transporter complex"/>
    <property type="evidence" value="ECO:0007669"/>
    <property type="project" value="TreeGrafter"/>
</dbReference>
<dbReference type="PROSITE" id="PS50893">
    <property type="entry name" value="ABC_TRANSPORTER_2"/>
    <property type="match status" value="1"/>
</dbReference>
<feature type="transmembrane region" description="Helical" evidence="7">
    <location>
        <begin position="497"/>
        <end position="517"/>
    </location>
</feature>
<feature type="transmembrane region" description="Helical" evidence="7">
    <location>
        <begin position="598"/>
        <end position="623"/>
    </location>
</feature>
<reference evidence="9 10" key="1">
    <citation type="submission" date="2014-11" db="EMBL/GenBank/DDBJ databases">
        <title>Genetic blueprint of the zoonotic pathogen Toxocara canis.</title>
        <authorList>
            <person name="Zhu X.-Q."/>
            <person name="Korhonen P.K."/>
            <person name="Cai H."/>
            <person name="Young N.D."/>
            <person name="Nejsum P."/>
            <person name="von Samson-Himmelstjerna G."/>
            <person name="Boag P.R."/>
            <person name="Tan P."/>
            <person name="Li Q."/>
            <person name="Min J."/>
            <person name="Yang Y."/>
            <person name="Wang X."/>
            <person name="Fang X."/>
            <person name="Hall R.S."/>
            <person name="Hofmann A."/>
            <person name="Sternberg P.W."/>
            <person name="Jex A.R."/>
            <person name="Gasser R.B."/>
        </authorList>
    </citation>
    <scope>NUCLEOTIDE SEQUENCE [LARGE SCALE GENOMIC DNA]</scope>
    <source>
        <strain evidence="9">PN_DK_2014</strain>
    </source>
</reference>
<evidence type="ECO:0000256" key="7">
    <source>
        <dbReference type="SAM" id="Phobius"/>
    </source>
</evidence>
<evidence type="ECO:0000256" key="5">
    <source>
        <dbReference type="ARBA" id="ARBA00022989"/>
    </source>
</evidence>
<dbReference type="EMBL" id="JPKZ01001897">
    <property type="protein sequence ID" value="KHN79547.1"/>
    <property type="molecule type" value="Genomic_DNA"/>
</dbReference>
<evidence type="ECO:0000256" key="4">
    <source>
        <dbReference type="ARBA" id="ARBA00022692"/>
    </source>
</evidence>
<dbReference type="PANTHER" id="PTHR48041">
    <property type="entry name" value="ABC TRANSPORTER G FAMILY MEMBER 28"/>
    <property type="match status" value="1"/>
</dbReference>
<feature type="transmembrane region" description="Helical" evidence="7">
    <location>
        <begin position="470"/>
        <end position="490"/>
    </location>
</feature>
<evidence type="ECO:0000259" key="8">
    <source>
        <dbReference type="PROSITE" id="PS50893"/>
    </source>
</evidence>
<proteinExistence type="inferred from homology"/>
<dbReference type="Proteomes" id="UP000031036">
    <property type="component" value="Unassembled WGS sequence"/>
</dbReference>
<evidence type="ECO:0000256" key="2">
    <source>
        <dbReference type="ARBA" id="ARBA00005814"/>
    </source>
</evidence>
<evidence type="ECO:0000256" key="6">
    <source>
        <dbReference type="ARBA" id="ARBA00023136"/>
    </source>
</evidence>
<dbReference type="OrthoDB" id="66620at2759"/>
<dbReference type="AlphaFoldDB" id="A0A0B2VDQ4"/>
<protein>
    <submittedName>
        <fullName evidence="9">ATP-binding cassette sub-family G member 5</fullName>
    </submittedName>
</protein>
<keyword evidence="3" id="KW-0813">Transport</keyword>
<dbReference type="Pfam" id="PF00005">
    <property type="entry name" value="ABC_tran"/>
    <property type="match status" value="1"/>
</dbReference>
<dbReference type="InterPro" id="IPR003439">
    <property type="entry name" value="ABC_transporter-like_ATP-bd"/>
</dbReference>
<comment type="caution">
    <text evidence="9">The sequence shown here is derived from an EMBL/GenBank/DDBJ whole genome shotgun (WGS) entry which is preliminary data.</text>
</comment>
<dbReference type="PANTHER" id="PTHR48041:SF113">
    <property type="entry name" value="ATP-BINDING CASSETTE SUB-FAMILY G MEMBER 5"/>
    <property type="match status" value="1"/>
</dbReference>
<keyword evidence="5 7" id="KW-1133">Transmembrane helix</keyword>
<accession>A0A0B2VDQ4</accession>
<evidence type="ECO:0000313" key="10">
    <source>
        <dbReference type="Proteomes" id="UP000031036"/>
    </source>
</evidence>
<evidence type="ECO:0000256" key="1">
    <source>
        <dbReference type="ARBA" id="ARBA00004141"/>
    </source>
</evidence>
<keyword evidence="10" id="KW-1185">Reference proteome</keyword>
<feature type="transmembrane region" description="Helical" evidence="7">
    <location>
        <begin position="350"/>
        <end position="372"/>
    </location>
</feature>
<comment type="similarity">
    <text evidence="2">Belongs to the ABC transporter superfamily. ABCG family. Eye pigment precursor importer (TC 3.A.1.204) subfamily.</text>
</comment>
<dbReference type="Gene3D" id="3.40.50.300">
    <property type="entry name" value="P-loop containing nucleotide triphosphate hydrolases"/>
    <property type="match status" value="1"/>
</dbReference>
<dbReference type="STRING" id="6265.A0A0B2VDQ4"/>
<keyword evidence="6 7" id="KW-0472">Membrane</keyword>
<dbReference type="OMA" id="SILWAFY"/>
<dbReference type="InterPro" id="IPR050352">
    <property type="entry name" value="ABCG_transporters"/>
</dbReference>
<evidence type="ECO:0000256" key="3">
    <source>
        <dbReference type="ARBA" id="ARBA00022448"/>
    </source>
</evidence>
<keyword evidence="9" id="KW-0547">Nucleotide-binding</keyword>
<dbReference type="GO" id="GO:0016887">
    <property type="term" value="F:ATP hydrolysis activity"/>
    <property type="evidence" value="ECO:0007669"/>
    <property type="project" value="InterPro"/>
</dbReference>
<dbReference type="InterPro" id="IPR027417">
    <property type="entry name" value="P-loop_NTPase"/>
</dbReference>
<keyword evidence="9" id="KW-0067">ATP-binding</keyword>
<feature type="transmembrane region" description="Helical" evidence="7">
    <location>
        <begin position="423"/>
        <end position="450"/>
    </location>
</feature>
<gene>
    <name evidence="9" type="primary">Abcg5</name>
    <name evidence="9" type="ORF">Tcan_17284</name>
</gene>
<feature type="domain" description="ABC transporter" evidence="8">
    <location>
        <begin position="21"/>
        <end position="261"/>
    </location>
</feature>
<evidence type="ECO:0000313" key="9">
    <source>
        <dbReference type="EMBL" id="KHN79547.1"/>
    </source>
</evidence>
<dbReference type="SUPFAM" id="SSF52540">
    <property type="entry name" value="P-loop containing nucleoside triphosphate hydrolases"/>
    <property type="match status" value="1"/>
</dbReference>
<dbReference type="GO" id="GO:0042626">
    <property type="term" value="F:ATPase-coupled transmembrane transporter activity"/>
    <property type="evidence" value="ECO:0007669"/>
    <property type="project" value="TreeGrafter"/>
</dbReference>
<dbReference type="GO" id="GO:0005524">
    <property type="term" value="F:ATP binding"/>
    <property type="evidence" value="ECO:0007669"/>
    <property type="project" value="UniProtKB-KW"/>
</dbReference>
<comment type="subcellular location">
    <subcellularLocation>
        <location evidence="1">Membrane</location>
        <topology evidence="1">Multi-pass membrane protein</topology>
    </subcellularLocation>
</comment>
<keyword evidence="4 7" id="KW-0812">Transmembrane</keyword>
<name>A0A0B2VDQ4_TOXCA</name>
<organism evidence="9 10">
    <name type="scientific">Toxocara canis</name>
    <name type="common">Canine roundworm</name>
    <dbReference type="NCBI Taxonomy" id="6265"/>
    <lineage>
        <taxon>Eukaryota</taxon>
        <taxon>Metazoa</taxon>
        <taxon>Ecdysozoa</taxon>
        <taxon>Nematoda</taxon>
        <taxon>Chromadorea</taxon>
        <taxon>Rhabditida</taxon>
        <taxon>Spirurina</taxon>
        <taxon>Ascaridomorpha</taxon>
        <taxon>Ascaridoidea</taxon>
        <taxon>Toxocaridae</taxon>
        <taxon>Toxocara</taxon>
    </lineage>
</organism>
<feature type="transmembrane region" description="Helical" evidence="7">
    <location>
        <begin position="384"/>
        <end position="411"/>
    </location>
</feature>
<sequence length="633" mass="71498">MVQDEFAGDSHVLECSHVSFVKSVRVGKWYMRLYNPPLNAQFLKDISLTVRAGELHGITGTAGSGKTTLLNVIAARYSGELSGHITLNEQPLSGDHFNALCAYVSFEQRLLPCLTVKSMLNFYANLTICGLDSKDKEERILSLMQEFELLSCGHERIQSLEESARRRLIVCMYLLRDPILVLLDEPTKDMEPLYGYQLMSSLGNYMKRNQRMAIVAMRCPRSDLYQLMTRITILFYGESLYSGYTKQMPLYFRQAGYPCPSNENPAVYYLSLATIDRETSERYHETQQQAIKLIETFKQLGIPLQGRPPIIEPIYPAVPQRPLCALGTPNPFTKLLTLTRRSYSVIISSWASLLTRFLLIPLCAFCISFYGIRFPHQSLYVPMSLAAIFFNCQLLFSIAALFTVASCYTTLRHQMAREVEEGLVSGALGLVCFLIACFPLDLLSVLASAFIVVWSCNLSSGLTSYFEISFLIWCCYQTSSLVTVLCMSIIRSSYRALFTSLSVCMFSLAYAGTFLRAPRSLAMISSWIHYGTYASVFRYVSSALNSEFVTRVNAANCTRTEHTDIDTTSSTQFCRWKNGVVYLEEIYSDDSDYASVTFNFIGCLIHVLVLSVIVLVCYSYAIIGCRTNKFKRK</sequence>